<name>A0A3M7QA99_BRAPC</name>
<evidence type="ECO:0000259" key="1">
    <source>
        <dbReference type="Pfam" id="PF00149"/>
    </source>
</evidence>
<proteinExistence type="predicted"/>
<dbReference type="PANTHER" id="PTHR16509:SF1">
    <property type="entry name" value="MANGANESE-DEPENDENT ADP-RIBOSE_CDP-ALCOHOL DIPHOSPHATASE"/>
    <property type="match status" value="1"/>
</dbReference>
<dbReference type="InterPro" id="IPR029052">
    <property type="entry name" value="Metallo-depent_PP-like"/>
</dbReference>
<dbReference type="AlphaFoldDB" id="A0A3M7QA99"/>
<dbReference type="SUPFAM" id="SSF56300">
    <property type="entry name" value="Metallo-dependent phosphatases"/>
    <property type="match status" value="1"/>
</dbReference>
<dbReference type="Pfam" id="PF00149">
    <property type="entry name" value="Metallophos"/>
    <property type="match status" value="1"/>
</dbReference>
<dbReference type="Proteomes" id="UP000276133">
    <property type="component" value="Unassembled WGS sequence"/>
</dbReference>
<dbReference type="InterPro" id="IPR004843">
    <property type="entry name" value="Calcineurin-like_PHP"/>
</dbReference>
<sequence length="425" mass="49554">MLFPNNFLLFNEMTELNVNFDKNCERTSNKLLTSIGLLSDIQYANIDDGTCHHNINERYYRNGLEMIRKIYKNFEAHESKHGTTISCIVQLGDLIDGKSKLNKSSNADLEECLNILKQKPSHSELLHIWGNHEFYNFFRKDLLISELNTAKILRSDWNENSNDYTFQVTSNLKLICLDFYEFSVIGYKGDEEIFQEARKYYDHVRRLNQRRFVMEREGSLSLRQLNWLSDELEKCEKDKNFAIVCGHVPILASPEKYLALKSTDILNLLWKFDRNVLAYISGHYHQGSYCLDQHNIHHITLPGIVECKPGTNPSIIIDIACPESEKLSNDHKFYDFTKTHPIKIWLSVSNTINLLNKIKKTRFQSSSKSYSTFNPSIRPNQLKAYYSTTKIPDDEILNDAESFPYQKVMKESNKEVMVCILHCPF</sequence>
<dbReference type="GO" id="GO:0030145">
    <property type="term" value="F:manganese ion binding"/>
    <property type="evidence" value="ECO:0007669"/>
    <property type="project" value="TreeGrafter"/>
</dbReference>
<organism evidence="2 3">
    <name type="scientific">Brachionus plicatilis</name>
    <name type="common">Marine rotifer</name>
    <name type="synonym">Brachionus muelleri</name>
    <dbReference type="NCBI Taxonomy" id="10195"/>
    <lineage>
        <taxon>Eukaryota</taxon>
        <taxon>Metazoa</taxon>
        <taxon>Spiralia</taxon>
        <taxon>Gnathifera</taxon>
        <taxon>Rotifera</taxon>
        <taxon>Eurotatoria</taxon>
        <taxon>Monogononta</taxon>
        <taxon>Pseudotrocha</taxon>
        <taxon>Ploima</taxon>
        <taxon>Brachionidae</taxon>
        <taxon>Brachionus</taxon>
    </lineage>
</organism>
<keyword evidence="3" id="KW-1185">Reference proteome</keyword>
<dbReference type="PANTHER" id="PTHR16509">
    <property type="match status" value="1"/>
</dbReference>
<dbReference type="GO" id="GO:0047631">
    <property type="term" value="F:ADP-ribose diphosphatase activity"/>
    <property type="evidence" value="ECO:0007669"/>
    <property type="project" value="TreeGrafter"/>
</dbReference>
<evidence type="ECO:0000313" key="2">
    <source>
        <dbReference type="EMBL" id="RNA08142.1"/>
    </source>
</evidence>
<evidence type="ECO:0000313" key="3">
    <source>
        <dbReference type="Proteomes" id="UP000276133"/>
    </source>
</evidence>
<dbReference type="GO" id="GO:0008663">
    <property type="term" value="F:2',3'-cyclic-nucleotide 2'-phosphodiesterase activity"/>
    <property type="evidence" value="ECO:0007669"/>
    <property type="project" value="TreeGrafter"/>
</dbReference>
<gene>
    <name evidence="2" type="ORF">BpHYR1_044425</name>
</gene>
<reference evidence="2 3" key="1">
    <citation type="journal article" date="2018" name="Sci. Rep.">
        <title>Genomic signatures of local adaptation to the degree of environmental predictability in rotifers.</title>
        <authorList>
            <person name="Franch-Gras L."/>
            <person name="Hahn C."/>
            <person name="Garcia-Roger E.M."/>
            <person name="Carmona M.J."/>
            <person name="Serra M."/>
            <person name="Gomez A."/>
        </authorList>
    </citation>
    <scope>NUCLEOTIDE SEQUENCE [LARGE SCALE GENOMIC DNA]</scope>
    <source>
        <strain evidence="2">HYR1</strain>
    </source>
</reference>
<dbReference type="GO" id="GO:0047734">
    <property type="term" value="F:CDP-glycerol diphosphatase activity"/>
    <property type="evidence" value="ECO:0007669"/>
    <property type="project" value="TreeGrafter"/>
</dbReference>
<dbReference type="OrthoDB" id="9675250at2759"/>
<dbReference type="EMBL" id="REGN01006841">
    <property type="protein sequence ID" value="RNA08142.1"/>
    <property type="molecule type" value="Genomic_DNA"/>
</dbReference>
<accession>A0A3M7QA99</accession>
<protein>
    <submittedName>
        <fullName evidence="2">Manganese-dependent ADP-ribose CDP-alcohol diphosphatase</fullName>
    </submittedName>
</protein>
<dbReference type="STRING" id="10195.A0A3M7QA99"/>
<feature type="domain" description="Calcineurin-like phosphoesterase" evidence="1">
    <location>
        <begin position="35"/>
        <end position="286"/>
    </location>
</feature>
<dbReference type="Gene3D" id="3.60.21.10">
    <property type="match status" value="1"/>
</dbReference>
<comment type="caution">
    <text evidence="2">The sequence shown here is derived from an EMBL/GenBank/DDBJ whole genome shotgun (WGS) entry which is preliminary data.</text>
</comment>